<reference evidence="2" key="1">
    <citation type="submission" date="2020-04" db="EMBL/GenBank/DDBJ databases">
        <authorList>
            <person name="Alioto T."/>
            <person name="Alioto T."/>
            <person name="Gomez Garrido J."/>
        </authorList>
    </citation>
    <scope>NUCLEOTIDE SEQUENCE</scope>
    <source>
        <strain evidence="2">A484AB</strain>
    </source>
</reference>
<feature type="compositionally biased region" description="Polar residues" evidence="1">
    <location>
        <begin position="10"/>
        <end position="19"/>
    </location>
</feature>
<evidence type="ECO:0000256" key="1">
    <source>
        <dbReference type="SAM" id="MobiDB-lite"/>
    </source>
</evidence>
<dbReference type="EMBL" id="CACRXK020008791">
    <property type="protein sequence ID" value="CAB4015641.1"/>
    <property type="molecule type" value="Genomic_DNA"/>
</dbReference>
<comment type="caution">
    <text evidence="2">The sequence shown here is derived from an EMBL/GenBank/DDBJ whole genome shotgun (WGS) entry which is preliminary data.</text>
</comment>
<protein>
    <submittedName>
        <fullName evidence="2">Uncharacterized protein</fullName>
    </submittedName>
</protein>
<dbReference type="AlphaFoldDB" id="A0A6S7JFL2"/>
<dbReference type="OrthoDB" id="5979502at2759"/>
<feature type="non-terminal residue" evidence="2">
    <location>
        <position position="118"/>
    </location>
</feature>
<dbReference type="Proteomes" id="UP001152795">
    <property type="component" value="Unassembled WGS sequence"/>
</dbReference>
<organism evidence="2 3">
    <name type="scientific">Paramuricea clavata</name>
    <name type="common">Red gorgonian</name>
    <name type="synonym">Violescent sea-whip</name>
    <dbReference type="NCBI Taxonomy" id="317549"/>
    <lineage>
        <taxon>Eukaryota</taxon>
        <taxon>Metazoa</taxon>
        <taxon>Cnidaria</taxon>
        <taxon>Anthozoa</taxon>
        <taxon>Octocorallia</taxon>
        <taxon>Malacalcyonacea</taxon>
        <taxon>Plexauridae</taxon>
        <taxon>Paramuricea</taxon>
    </lineage>
</organism>
<name>A0A6S7JFL2_PARCT</name>
<evidence type="ECO:0000313" key="2">
    <source>
        <dbReference type="EMBL" id="CAB4015641.1"/>
    </source>
</evidence>
<feature type="region of interest" description="Disordered" evidence="1">
    <location>
        <begin position="1"/>
        <end position="31"/>
    </location>
</feature>
<gene>
    <name evidence="2" type="ORF">PACLA_8A087099</name>
</gene>
<sequence length="118" mass="13498">MAKSLLGGEDQSQTDQWRSQPKPGANLFPPRHGDTFFADQNYVYNFVEQYSKTAKEPPTDCSEFKSGEVNNMLRSKGRNNLFDEKGMFGRKNDRQDMLARIDLAIPVFHCYGHKSSCQ</sequence>
<proteinExistence type="predicted"/>
<keyword evidence="3" id="KW-1185">Reference proteome</keyword>
<accession>A0A6S7JFL2</accession>
<evidence type="ECO:0000313" key="3">
    <source>
        <dbReference type="Proteomes" id="UP001152795"/>
    </source>
</evidence>